<sequence length="110" mass="11918">MKYKNYILGIYQLDQPSDSVFPQLSENAPVTSASGAAPAQHPLPPDRQHASNRVRSKDASDRIASVKAAVGCSSIIPSALMLPRQRPDVASLAFHVHDILSTTNTYIIMC</sequence>
<gene>
    <name evidence="2" type="primary">jg9918</name>
    <name evidence="2" type="ORF">PAEG_LOCUS11915</name>
</gene>
<dbReference type="EMBL" id="CAKXAJ010025020">
    <property type="protein sequence ID" value="CAH2234016.1"/>
    <property type="molecule type" value="Genomic_DNA"/>
</dbReference>
<organism evidence="2 3">
    <name type="scientific">Pararge aegeria aegeria</name>
    <dbReference type="NCBI Taxonomy" id="348720"/>
    <lineage>
        <taxon>Eukaryota</taxon>
        <taxon>Metazoa</taxon>
        <taxon>Ecdysozoa</taxon>
        <taxon>Arthropoda</taxon>
        <taxon>Hexapoda</taxon>
        <taxon>Insecta</taxon>
        <taxon>Pterygota</taxon>
        <taxon>Neoptera</taxon>
        <taxon>Endopterygota</taxon>
        <taxon>Lepidoptera</taxon>
        <taxon>Glossata</taxon>
        <taxon>Ditrysia</taxon>
        <taxon>Papilionoidea</taxon>
        <taxon>Nymphalidae</taxon>
        <taxon>Satyrinae</taxon>
        <taxon>Satyrini</taxon>
        <taxon>Parargina</taxon>
        <taxon>Pararge</taxon>
    </lineage>
</organism>
<evidence type="ECO:0000313" key="3">
    <source>
        <dbReference type="Proteomes" id="UP000838756"/>
    </source>
</evidence>
<feature type="compositionally biased region" description="Basic and acidic residues" evidence="1">
    <location>
        <begin position="44"/>
        <end position="60"/>
    </location>
</feature>
<feature type="region of interest" description="Disordered" evidence="1">
    <location>
        <begin position="22"/>
        <end position="60"/>
    </location>
</feature>
<feature type="compositionally biased region" description="Polar residues" evidence="1">
    <location>
        <begin position="22"/>
        <end position="34"/>
    </location>
</feature>
<accession>A0A8S4RFA6</accession>
<evidence type="ECO:0000313" key="2">
    <source>
        <dbReference type="EMBL" id="CAH2234016.1"/>
    </source>
</evidence>
<protein>
    <submittedName>
        <fullName evidence="2">Jg9918 protein</fullName>
    </submittedName>
</protein>
<reference evidence="2" key="1">
    <citation type="submission" date="2022-03" db="EMBL/GenBank/DDBJ databases">
        <authorList>
            <person name="Lindestad O."/>
        </authorList>
    </citation>
    <scope>NUCLEOTIDE SEQUENCE</scope>
</reference>
<evidence type="ECO:0000256" key="1">
    <source>
        <dbReference type="SAM" id="MobiDB-lite"/>
    </source>
</evidence>
<keyword evidence="3" id="KW-1185">Reference proteome</keyword>
<name>A0A8S4RFA6_9NEOP</name>
<comment type="caution">
    <text evidence="2">The sequence shown here is derived from an EMBL/GenBank/DDBJ whole genome shotgun (WGS) entry which is preliminary data.</text>
</comment>
<dbReference type="Proteomes" id="UP000838756">
    <property type="component" value="Unassembled WGS sequence"/>
</dbReference>
<dbReference type="AlphaFoldDB" id="A0A8S4RFA6"/>
<proteinExistence type="predicted"/>